<dbReference type="SUPFAM" id="SSF53335">
    <property type="entry name" value="S-adenosyl-L-methionine-dependent methyltransferases"/>
    <property type="match status" value="1"/>
</dbReference>
<dbReference type="Proteomes" id="UP000661691">
    <property type="component" value="Unassembled WGS sequence"/>
</dbReference>
<name>A0A926N9A5_9BACL</name>
<reference evidence="1" key="1">
    <citation type="submission" date="2020-09" db="EMBL/GenBank/DDBJ databases">
        <title>A novel bacterium of genus Hazenella, isolated from South China Sea.</title>
        <authorList>
            <person name="Huang H."/>
            <person name="Mo K."/>
            <person name="Hu Y."/>
        </authorList>
    </citation>
    <scope>NUCLEOTIDE SEQUENCE</scope>
    <source>
        <strain evidence="1">IB182357</strain>
    </source>
</reference>
<dbReference type="GO" id="GO:0008168">
    <property type="term" value="F:methyltransferase activity"/>
    <property type="evidence" value="ECO:0007669"/>
    <property type="project" value="UniProtKB-KW"/>
</dbReference>
<gene>
    <name evidence="1" type="ORF">IC620_06955</name>
</gene>
<dbReference type="Gene3D" id="3.40.50.150">
    <property type="entry name" value="Vaccinia Virus protein VP39"/>
    <property type="match status" value="1"/>
</dbReference>
<keyword evidence="2" id="KW-1185">Reference proteome</keyword>
<organism evidence="1 2">
    <name type="scientific">Polycladospora coralii</name>
    <dbReference type="NCBI Taxonomy" id="2771432"/>
    <lineage>
        <taxon>Bacteria</taxon>
        <taxon>Bacillati</taxon>
        <taxon>Bacillota</taxon>
        <taxon>Bacilli</taxon>
        <taxon>Bacillales</taxon>
        <taxon>Thermoactinomycetaceae</taxon>
        <taxon>Polycladospora</taxon>
    </lineage>
</organism>
<dbReference type="InterPro" id="IPR029063">
    <property type="entry name" value="SAM-dependent_MTases_sf"/>
</dbReference>
<accession>A0A926N9A5</accession>
<dbReference type="RefSeq" id="WP_191139525.1">
    <property type="nucleotide sequence ID" value="NZ_JACXAG020000003.1"/>
</dbReference>
<evidence type="ECO:0000313" key="1">
    <source>
        <dbReference type="EMBL" id="MBD1372098.1"/>
    </source>
</evidence>
<dbReference type="CDD" id="cd02440">
    <property type="entry name" value="AdoMet_MTases"/>
    <property type="match status" value="1"/>
</dbReference>
<proteinExistence type="predicted"/>
<dbReference type="AlphaFoldDB" id="A0A926N9A5"/>
<sequence>MLNKFHSQLHNHMRFFSAFLKYPRIIGSVAPSSSFLTNEMFKFVNWHKTNTIVELGAGTGVFTERINTCKSSQCTAMIFEFDNHLRGNLQDRFKELFFYSNAKLLMTTLKQNNISSVDVIISGLPFTNFSNQETSEILYNVHQTLRSGGLFVAFQYYPTIYTQLNQVFNQVTMSHIKLNFPPAFVYTCYK</sequence>
<dbReference type="EMBL" id="JACXAH010000008">
    <property type="protein sequence ID" value="MBD1372098.1"/>
    <property type="molecule type" value="Genomic_DNA"/>
</dbReference>
<protein>
    <submittedName>
        <fullName evidence="1">Phospholipid methyltransferase</fullName>
    </submittedName>
</protein>
<keyword evidence="1" id="KW-0808">Transferase</keyword>
<comment type="caution">
    <text evidence="1">The sequence shown here is derived from an EMBL/GenBank/DDBJ whole genome shotgun (WGS) entry which is preliminary data.</text>
</comment>
<evidence type="ECO:0000313" key="2">
    <source>
        <dbReference type="Proteomes" id="UP000661691"/>
    </source>
</evidence>
<keyword evidence="1" id="KW-0489">Methyltransferase</keyword>
<dbReference type="GO" id="GO:0032259">
    <property type="term" value="P:methylation"/>
    <property type="evidence" value="ECO:0007669"/>
    <property type="project" value="UniProtKB-KW"/>
</dbReference>